<keyword evidence="2" id="KW-1185">Reference proteome</keyword>
<evidence type="ECO:0000313" key="2">
    <source>
        <dbReference type="Proteomes" id="UP001322277"/>
    </source>
</evidence>
<gene>
    <name evidence="1" type="ORF">CDEST_02755</name>
</gene>
<proteinExistence type="predicted"/>
<accession>A0AAX4I425</accession>
<dbReference type="AlphaFoldDB" id="A0AAX4I425"/>
<dbReference type="Proteomes" id="UP001322277">
    <property type="component" value="Chromosome 2"/>
</dbReference>
<name>A0AAX4I425_9PEZI</name>
<evidence type="ECO:0000313" key="1">
    <source>
        <dbReference type="EMBL" id="WQF77741.1"/>
    </source>
</evidence>
<dbReference type="EMBL" id="CP137306">
    <property type="protein sequence ID" value="WQF77741.1"/>
    <property type="molecule type" value="Genomic_DNA"/>
</dbReference>
<reference evidence="2" key="1">
    <citation type="journal article" date="2023" name="bioRxiv">
        <title>Complete genome of the Medicago anthracnose fungus, Colletotrichum destructivum, reveals a mini-chromosome-like region within a core chromosome.</title>
        <authorList>
            <person name="Lapalu N."/>
            <person name="Simon A."/>
            <person name="Lu A."/>
            <person name="Plaumann P.-L."/>
            <person name="Amselem J."/>
            <person name="Pigne S."/>
            <person name="Auger A."/>
            <person name="Koch C."/>
            <person name="Dallery J.-F."/>
            <person name="O'Connell R.J."/>
        </authorList>
    </citation>
    <scope>NUCLEOTIDE SEQUENCE [LARGE SCALE GENOMIC DNA]</scope>
    <source>
        <strain evidence="2">CBS 520.97</strain>
    </source>
</reference>
<organism evidence="1 2">
    <name type="scientific">Colletotrichum destructivum</name>
    <dbReference type="NCBI Taxonomy" id="34406"/>
    <lineage>
        <taxon>Eukaryota</taxon>
        <taxon>Fungi</taxon>
        <taxon>Dikarya</taxon>
        <taxon>Ascomycota</taxon>
        <taxon>Pezizomycotina</taxon>
        <taxon>Sordariomycetes</taxon>
        <taxon>Hypocreomycetidae</taxon>
        <taxon>Glomerellales</taxon>
        <taxon>Glomerellaceae</taxon>
        <taxon>Colletotrichum</taxon>
        <taxon>Colletotrichum destructivum species complex</taxon>
    </lineage>
</organism>
<protein>
    <submittedName>
        <fullName evidence="1">Uncharacterized protein</fullName>
    </submittedName>
</protein>
<sequence>MPSPRGCAWVLGMDSATQNPWFPIPLMRKVWQSILRDKVADVIYLEMLHATAEGATTWTTEDIPAPPSVVLSTNIFASNAFKTTRTDNPNVLQGQDAVGARLEEGHGHAGLKRSQLSQQQRAGVIVADLVPVEKLFEPIFESNSLVVPVMLL</sequence>
<dbReference type="GeneID" id="87939258"/>
<dbReference type="RefSeq" id="XP_062774965.1">
    <property type="nucleotide sequence ID" value="XM_062918914.1"/>
</dbReference>
<dbReference type="KEGG" id="cdet:87939258"/>